<feature type="domain" description="ABC transporter" evidence="10">
    <location>
        <begin position="348"/>
        <end position="595"/>
    </location>
</feature>
<dbReference type="AlphaFoldDB" id="A0A916U9Z5"/>
<dbReference type="EMBL" id="BMGG01000004">
    <property type="protein sequence ID" value="GGC65306.1"/>
    <property type="molecule type" value="Genomic_DNA"/>
</dbReference>
<feature type="transmembrane region" description="Helical" evidence="9">
    <location>
        <begin position="255"/>
        <end position="282"/>
    </location>
</feature>
<keyword evidence="2" id="KW-0813">Transport</keyword>
<reference evidence="11" key="1">
    <citation type="journal article" date="2014" name="Int. J. Syst. Evol. Microbiol.">
        <title>Complete genome sequence of Corynebacterium casei LMG S-19264T (=DSM 44701T), isolated from a smear-ripened cheese.</title>
        <authorList>
            <consortium name="US DOE Joint Genome Institute (JGI-PGF)"/>
            <person name="Walter F."/>
            <person name="Albersmeier A."/>
            <person name="Kalinowski J."/>
            <person name="Ruckert C."/>
        </authorList>
    </citation>
    <scope>NUCLEOTIDE SEQUENCE</scope>
    <source>
        <strain evidence="11">CGMCC 1.12919</strain>
    </source>
</reference>
<dbReference type="GO" id="GO:0005524">
    <property type="term" value="F:ATP binding"/>
    <property type="evidence" value="ECO:0007669"/>
    <property type="project" value="UniProtKB-KW"/>
</dbReference>
<keyword evidence="4 9" id="KW-0812">Transmembrane</keyword>
<keyword evidence="12" id="KW-1185">Reference proteome</keyword>
<keyword evidence="7 9" id="KW-1133">Transmembrane helix</keyword>
<evidence type="ECO:0000256" key="3">
    <source>
        <dbReference type="ARBA" id="ARBA00022475"/>
    </source>
</evidence>
<evidence type="ECO:0000313" key="12">
    <source>
        <dbReference type="Proteomes" id="UP000637002"/>
    </source>
</evidence>
<feature type="transmembrane region" description="Helical" evidence="9">
    <location>
        <begin position="161"/>
        <end position="186"/>
    </location>
</feature>
<dbReference type="CDD" id="cd06581">
    <property type="entry name" value="TM_PBP1_LivM_like"/>
    <property type="match status" value="1"/>
</dbReference>
<dbReference type="CDD" id="cd03219">
    <property type="entry name" value="ABC_Mj1267_LivG_branched"/>
    <property type="match status" value="1"/>
</dbReference>
<evidence type="ECO:0000256" key="2">
    <source>
        <dbReference type="ARBA" id="ARBA00022448"/>
    </source>
</evidence>
<feature type="transmembrane region" description="Helical" evidence="9">
    <location>
        <begin position="220"/>
        <end position="240"/>
    </location>
</feature>
<evidence type="ECO:0000256" key="6">
    <source>
        <dbReference type="ARBA" id="ARBA00022840"/>
    </source>
</evidence>
<keyword evidence="5" id="KW-0547">Nucleotide-binding</keyword>
<keyword evidence="8 9" id="KW-0472">Membrane</keyword>
<feature type="transmembrane region" description="Helical" evidence="9">
    <location>
        <begin position="41"/>
        <end position="62"/>
    </location>
</feature>
<evidence type="ECO:0000256" key="9">
    <source>
        <dbReference type="SAM" id="Phobius"/>
    </source>
</evidence>
<dbReference type="InterPro" id="IPR051120">
    <property type="entry name" value="ABC_AA/LPS_Transport"/>
</dbReference>
<evidence type="ECO:0000256" key="1">
    <source>
        <dbReference type="ARBA" id="ARBA00004651"/>
    </source>
</evidence>
<dbReference type="InterPro" id="IPR027417">
    <property type="entry name" value="P-loop_NTPase"/>
</dbReference>
<feature type="transmembrane region" description="Helical" evidence="9">
    <location>
        <begin position="294"/>
        <end position="317"/>
    </location>
</feature>
<evidence type="ECO:0000256" key="8">
    <source>
        <dbReference type="ARBA" id="ARBA00023136"/>
    </source>
</evidence>
<dbReference type="SMART" id="SM00382">
    <property type="entry name" value="AAA"/>
    <property type="match status" value="1"/>
</dbReference>
<dbReference type="PANTHER" id="PTHR45772">
    <property type="entry name" value="CONSERVED COMPONENT OF ABC TRANSPORTER FOR NATURAL AMINO ACIDS-RELATED"/>
    <property type="match status" value="1"/>
</dbReference>
<reference evidence="11" key="2">
    <citation type="submission" date="2020-09" db="EMBL/GenBank/DDBJ databases">
        <authorList>
            <person name="Sun Q."/>
            <person name="Zhou Y."/>
        </authorList>
    </citation>
    <scope>NUCLEOTIDE SEQUENCE</scope>
    <source>
        <strain evidence="11">CGMCC 1.12919</strain>
    </source>
</reference>
<sequence length="597" mass="62838">MGMIDTIPAAPAARLRLPTLTATICVVATLIAAAFAMSNSYYLLLLTFAAIYVMAAMGLNVLSGYAGIISIAHGALICVGAYATAIATVQYGWSFWPAAGLAAAVGMGFSGLLGLPALRLSSWYFVLITIAFTLAVTAMLADLRWLTGGYGGIVGVPAPSLFGYRFSGVAVFWLVVAVSALLWWVIANLMNSRVGWALHAIREGAVTAQASGVSPARLRLFAFLFSGAVAGLAGAFYAVAKVVVTPEDFTFDFSIFFLFVVVLGGPARLSGPLLGVLAFFVLPELLGSLKEYRMIAYGVGLLAFSIFLPEGLAGAIASLQRRLMPERKAAAAVPTRAKPIEPIAGTPVTIDDVSKRFGGVKALDGVAMALPAGRIHAVVGPNGSGKTTLLNLISGFYPASSGSIRLGTTEIVGAAPSRIARLSVQRTFQTPKLLGDLSVIENTRFGGYAREAANGFELALRLPRARREAADLDGEAMQWLALVGLADRAHDQAALLPHGQQRLVEIARALIGRPQLLLLDEPAAGLSMGELERLATLIAEMRKLGITIVMVEHHIELVADIADTVTVLDQGRILAQGSAEEVFRSAEVVKAYTGGRS</sequence>
<comment type="caution">
    <text evidence="11">The sequence shown here is derived from an EMBL/GenBank/DDBJ whole genome shotgun (WGS) entry which is preliminary data.</text>
</comment>
<keyword evidence="11" id="KW-0378">Hydrolase</keyword>
<feature type="transmembrane region" description="Helical" evidence="9">
    <location>
        <begin position="15"/>
        <end position="35"/>
    </location>
</feature>
<dbReference type="Gene3D" id="3.40.50.300">
    <property type="entry name" value="P-loop containing nucleotide triphosphate hydrolases"/>
    <property type="match status" value="1"/>
</dbReference>
<accession>A0A916U9Z5</accession>
<comment type="subcellular location">
    <subcellularLocation>
        <location evidence="1">Cell membrane</location>
        <topology evidence="1">Multi-pass membrane protein</topology>
    </subcellularLocation>
</comment>
<evidence type="ECO:0000259" key="10">
    <source>
        <dbReference type="PROSITE" id="PS50893"/>
    </source>
</evidence>
<feature type="transmembrane region" description="Helical" evidence="9">
    <location>
        <begin position="122"/>
        <end position="141"/>
    </location>
</feature>
<dbReference type="SUPFAM" id="SSF52540">
    <property type="entry name" value="P-loop containing nucleoside triphosphate hydrolases"/>
    <property type="match status" value="1"/>
</dbReference>
<dbReference type="InterPro" id="IPR001851">
    <property type="entry name" value="ABC_transp_permease"/>
</dbReference>
<gene>
    <name evidence="11" type="ORF">GCM10010994_24880</name>
</gene>
<organism evidence="11 12">
    <name type="scientific">Chelatococcus reniformis</name>
    <dbReference type="NCBI Taxonomy" id="1494448"/>
    <lineage>
        <taxon>Bacteria</taxon>
        <taxon>Pseudomonadati</taxon>
        <taxon>Pseudomonadota</taxon>
        <taxon>Alphaproteobacteria</taxon>
        <taxon>Hyphomicrobiales</taxon>
        <taxon>Chelatococcaceae</taxon>
        <taxon>Chelatococcus</taxon>
    </lineage>
</organism>
<feature type="transmembrane region" description="Helical" evidence="9">
    <location>
        <begin position="69"/>
        <end position="89"/>
    </location>
</feature>
<dbReference type="InterPro" id="IPR043428">
    <property type="entry name" value="LivM-like"/>
</dbReference>
<proteinExistence type="predicted"/>
<dbReference type="InterPro" id="IPR003439">
    <property type="entry name" value="ABC_transporter-like_ATP-bd"/>
</dbReference>
<name>A0A916U9Z5_9HYPH</name>
<evidence type="ECO:0000313" key="11">
    <source>
        <dbReference type="EMBL" id="GGC65306.1"/>
    </source>
</evidence>
<keyword evidence="6" id="KW-0067">ATP-binding</keyword>
<dbReference type="GO" id="GO:0015658">
    <property type="term" value="F:branched-chain amino acid transmembrane transporter activity"/>
    <property type="evidence" value="ECO:0007669"/>
    <property type="project" value="InterPro"/>
</dbReference>
<keyword evidence="3" id="KW-1003">Cell membrane</keyword>
<evidence type="ECO:0000256" key="4">
    <source>
        <dbReference type="ARBA" id="ARBA00022692"/>
    </source>
</evidence>
<dbReference type="GO" id="GO:0005886">
    <property type="term" value="C:plasma membrane"/>
    <property type="evidence" value="ECO:0007669"/>
    <property type="project" value="UniProtKB-SubCell"/>
</dbReference>
<dbReference type="PANTHER" id="PTHR45772:SF2">
    <property type="entry name" value="ABC TRANSPORTER ATP-BINDING PROTEIN"/>
    <property type="match status" value="1"/>
</dbReference>
<feature type="transmembrane region" description="Helical" evidence="9">
    <location>
        <begin position="95"/>
        <end position="115"/>
    </location>
</feature>
<dbReference type="PROSITE" id="PS50893">
    <property type="entry name" value="ABC_TRANSPORTER_2"/>
    <property type="match status" value="1"/>
</dbReference>
<dbReference type="InterPro" id="IPR003593">
    <property type="entry name" value="AAA+_ATPase"/>
</dbReference>
<dbReference type="Pfam" id="PF00005">
    <property type="entry name" value="ABC_tran"/>
    <property type="match status" value="1"/>
</dbReference>
<evidence type="ECO:0000256" key="7">
    <source>
        <dbReference type="ARBA" id="ARBA00022989"/>
    </source>
</evidence>
<protein>
    <submittedName>
        <fullName evidence="11">Metal-dependent hydrolase</fullName>
    </submittedName>
</protein>
<evidence type="ECO:0000256" key="5">
    <source>
        <dbReference type="ARBA" id="ARBA00022741"/>
    </source>
</evidence>
<dbReference type="Proteomes" id="UP000637002">
    <property type="component" value="Unassembled WGS sequence"/>
</dbReference>
<dbReference type="Pfam" id="PF02653">
    <property type="entry name" value="BPD_transp_2"/>
    <property type="match status" value="1"/>
</dbReference>
<dbReference type="GO" id="GO:0016887">
    <property type="term" value="F:ATP hydrolysis activity"/>
    <property type="evidence" value="ECO:0007669"/>
    <property type="project" value="InterPro"/>
</dbReference>